<dbReference type="EMBL" id="CP000884">
    <property type="protein sequence ID" value="ABX33048.1"/>
    <property type="molecule type" value="Genomic_DNA"/>
</dbReference>
<sequence length="196" mass="21524">MVGAAAGGCFLTAWPDVASLPLHCVFRRFSQVPVDKPAVALLAPNPLEDMDEVRQIFQEYAASLDVDLQFQDFEAEIADLPGDYASPRGHILLAKVDGAVAGCCALRPLDNCDYANAAEMKRLFVRKAFRGFGLGRQLAEAMLDVARQAGYDHVLLDTLDDMESARALYTDLGFQEIPPYYHNPIAGAHYLKADIF</sequence>
<dbReference type="GO" id="GO:0016747">
    <property type="term" value="F:acyltransferase activity, transferring groups other than amino-acyl groups"/>
    <property type="evidence" value="ECO:0007669"/>
    <property type="project" value="InterPro"/>
</dbReference>
<evidence type="ECO:0000313" key="3">
    <source>
        <dbReference type="Proteomes" id="UP000000784"/>
    </source>
</evidence>
<name>A9BPS9_DELAS</name>
<dbReference type="KEGG" id="dac:Daci_0402"/>
<evidence type="ECO:0000313" key="2">
    <source>
        <dbReference type="EMBL" id="ABX33048.1"/>
    </source>
</evidence>
<accession>A9BPS9</accession>
<proteinExistence type="predicted"/>
<dbReference type="Pfam" id="PF00583">
    <property type="entry name" value="Acetyltransf_1"/>
    <property type="match status" value="1"/>
</dbReference>
<dbReference type="STRING" id="398578.Daci_0402"/>
<evidence type="ECO:0000259" key="1">
    <source>
        <dbReference type="PROSITE" id="PS51186"/>
    </source>
</evidence>
<reference evidence="3" key="2">
    <citation type="submission" date="2007-11" db="EMBL/GenBank/DDBJ databases">
        <title>Complete sequence of Delftia acidovorans DSM 14801 / SPH-1.</title>
        <authorList>
            <person name="Copeland A."/>
            <person name="Lucas S."/>
            <person name="Lapidus A."/>
            <person name="Barry K."/>
            <person name="Glavina del Rio T."/>
            <person name="Dalin E."/>
            <person name="Tice H."/>
            <person name="Pitluck S."/>
            <person name="Lowry S."/>
            <person name="Clum A."/>
            <person name="Schmutz J."/>
            <person name="Larimer F."/>
            <person name="Land M."/>
            <person name="Hauser L."/>
            <person name="Kyrpides N."/>
            <person name="Kim E."/>
            <person name="Schleheck D."/>
            <person name="Richardson P."/>
        </authorList>
    </citation>
    <scope>NUCLEOTIDE SEQUENCE [LARGE SCALE GENOMIC DNA]</scope>
    <source>
        <strain evidence="3">DSM 14801 / SPH-1</strain>
    </source>
</reference>
<organism evidence="2 3">
    <name type="scientific">Delftia acidovorans (strain DSM 14801 / SPH-1)</name>
    <dbReference type="NCBI Taxonomy" id="398578"/>
    <lineage>
        <taxon>Bacteria</taxon>
        <taxon>Pseudomonadati</taxon>
        <taxon>Pseudomonadota</taxon>
        <taxon>Betaproteobacteria</taxon>
        <taxon>Burkholderiales</taxon>
        <taxon>Comamonadaceae</taxon>
        <taxon>Delftia</taxon>
    </lineage>
</organism>
<dbReference type="SUPFAM" id="SSF55729">
    <property type="entry name" value="Acyl-CoA N-acyltransferases (Nat)"/>
    <property type="match status" value="1"/>
</dbReference>
<dbReference type="PROSITE" id="PS51186">
    <property type="entry name" value="GNAT"/>
    <property type="match status" value="1"/>
</dbReference>
<dbReference type="eggNOG" id="COG0456">
    <property type="taxonomic scope" value="Bacteria"/>
</dbReference>
<dbReference type="InterPro" id="IPR000182">
    <property type="entry name" value="GNAT_dom"/>
</dbReference>
<dbReference type="AlphaFoldDB" id="A9BPS9"/>
<dbReference type="HOGENOM" id="CLU_013985_11_0_4"/>
<dbReference type="InterPro" id="IPR016181">
    <property type="entry name" value="Acyl_CoA_acyltransferase"/>
</dbReference>
<dbReference type="PANTHER" id="PTHR43305:SF1">
    <property type="entry name" value="FAMILY N-ACETYLTRANSFERASE, PUTATIVE (AFU_ORTHOLOGUE AFUA_2G01380)-RELATED"/>
    <property type="match status" value="1"/>
</dbReference>
<reference evidence="2 3" key="1">
    <citation type="journal article" date="2004" name="Appl. Environ. Microbiol.">
        <title>Mineralization of individual congeners of linear alkylbenzenesulfonate by defined pairs of heterotrophic bacteria.</title>
        <authorList>
            <person name="Schleheck D."/>
            <person name="Knepper T.P."/>
            <person name="Fischer K."/>
            <person name="Cook A.M."/>
        </authorList>
    </citation>
    <scope>NUCLEOTIDE SEQUENCE [LARGE SCALE GENOMIC DNA]</scope>
    <source>
        <strain evidence="3">DSM 14801 / SPH-1</strain>
    </source>
</reference>
<dbReference type="CDD" id="cd04301">
    <property type="entry name" value="NAT_SF"/>
    <property type="match status" value="1"/>
</dbReference>
<dbReference type="PANTHER" id="PTHR43305">
    <property type="entry name" value="FAMILY N-ACETYLTRANSFERASE, PUTATIVE (AFU_ORTHOLOGUE AFUA_2G01380)-RELATED"/>
    <property type="match status" value="1"/>
</dbReference>
<keyword evidence="2" id="KW-0808">Transferase</keyword>
<feature type="domain" description="N-acetyltransferase" evidence="1">
    <location>
        <begin position="40"/>
        <end position="192"/>
    </location>
</feature>
<gene>
    <name evidence="2" type="ordered locus">Daci_0402</name>
</gene>
<keyword evidence="3" id="KW-1185">Reference proteome</keyword>
<dbReference type="Gene3D" id="3.40.630.30">
    <property type="match status" value="1"/>
</dbReference>
<protein>
    <submittedName>
        <fullName evidence="2">GCN5-related N-acetyltransferase</fullName>
    </submittedName>
</protein>
<dbReference type="InterPro" id="IPR052777">
    <property type="entry name" value="Acetyltransferase_Enz"/>
</dbReference>
<dbReference type="Proteomes" id="UP000000784">
    <property type="component" value="Chromosome"/>
</dbReference>